<dbReference type="GO" id="GO:0006346">
    <property type="term" value="P:DNA methylation-dependent constitutive heterochromatin formation"/>
    <property type="evidence" value="ECO:0007669"/>
    <property type="project" value="InterPro"/>
</dbReference>
<dbReference type="EMBL" id="AJ495851">
    <property type="protein sequence ID" value="CAD43077.1"/>
    <property type="status" value="JOINED"/>
    <property type="molecule type" value="Genomic_DNA"/>
</dbReference>
<feature type="compositionally biased region" description="Basic and acidic residues" evidence="17">
    <location>
        <begin position="261"/>
        <end position="281"/>
    </location>
</feature>
<dbReference type="GO" id="GO:0003677">
    <property type="term" value="F:DNA binding"/>
    <property type="evidence" value="ECO:0007669"/>
    <property type="project" value="UniProtKB-KW"/>
</dbReference>
<dbReference type="FunFam" id="3.90.120.10:FF:000001">
    <property type="entry name" value="DNA (cytosine-5)-methyltransferase"/>
    <property type="match status" value="1"/>
</dbReference>
<dbReference type="InterPro" id="IPR002857">
    <property type="entry name" value="Znf_CXXC"/>
</dbReference>
<dbReference type="GO" id="GO:0003682">
    <property type="term" value="F:chromatin binding"/>
    <property type="evidence" value="ECO:0007669"/>
    <property type="project" value="UniProtKB-UniRule"/>
</dbReference>
<dbReference type="EMBL" id="AJ495767">
    <property type="protein sequence ID" value="CAD43077.1"/>
    <property type="molecule type" value="Genomic_DNA"/>
</dbReference>
<dbReference type="EC" id="2.1.1.37" evidence="11"/>
<evidence type="ECO:0000256" key="11">
    <source>
        <dbReference type="PIRNR" id="PIRNR037404"/>
    </source>
</evidence>
<evidence type="ECO:0000313" key="21">
    <source>
        <dbReference type="EMBL" id="CAD43077.1"/>
    </source>
</evidence>
<evidence type="ECO:0000256" key="14">
    <source>
        <dbReference type="PROSITE-ProRule" id="PRU01016"/>
    </source>
</evidence>
<keyword evidence="6" id="KW-0677">Repeat</keyword>
<evidence type="ECO:0000256" key="4">
    <source>
        <dbReference type="ARBA" id="ARBA00022691"/>
    </source>
</evidence>
<evidence type="ECO:0000256" key="6">
    <source>
        <dbReference type="ARBA" id="ARBA00022737"/>
    </source>
</evidence>
<dbReference type="PRINTS" id="PR00105">
    <property type="entry name" value="C5METTRFRASE"/>
</dbReference>
<feature type="domain" description="DMAP1-binding" evidence="20">
    <location>
        <begin position="7"/>
        <end position="101"/>
    </location>
</feature>
<dbReference type="EMBL" id="AJ495854">
    <property type="protein sequence ID" value="CAD43077.1"/>
    <property type="status" value="JOINED"/>
    <property type="molecule type" value="Genomic_DNA"/>
</dbReference>
<evidence type="ECO:0000256" key="7">
    <source>
        <dbReference type="ARBA" id="ARBA00022771"/>
    </source>
</evidence>
<dbReference type="PROSITE" id="PS51679">
    <property type="entry name" value="SAM_MT_C5"/>
    <property type="match status" value="1"/>
</dbReference>
<dbReference type="Pfam" id="PF02008">
    <property type="entry name" value="zf-CXXC"/>
    <property type="match status" value="1"/>
</dbReference>
<feature type="region of interest" description="Disordered" evidence="17">
    <location>
        <begin position="933"/>
        <end position="971"/>
    </location>
</feature>
<feature type="compositionally biased region" description="Basic and acidic residues" evidence="17">
    <location>
        <begin position="1442"/>
        <end position="1454"/>
    </location>
</feature>
<feature type="compositionally biased region" description="Low complexity" evidence="17">
    <location>
        <begin position="111"/>
        <end position="154"/>
    </location>
</feature>
<keyword evidence="9 11" id="KW-0238">DNA-binding</keyword>
<dbReference type="EMBL" id="AJ495849">
    <property type="protein sequence ID" value="CAD43077.1"/>
    <property type="status" value="JOINED"/>
    <property type="molecule type" value="Genomic_DNA"/>
</dbReference>
<dbReference type="PROSITE" id="PS51058">
    <property type="entry name" value="ZF_CXXC"/>
    <property type="match status" value="1"/>
</dbReference>
<proteinExistence type="inferred from homology"/>
<dbReference type="GO" id="GO:0008270">
    <property type="term" value="F:zinc ion binding"/>
    <property type="evidence" value="ECO:0007669"/>
    <property type="project" value="UniProtKB-KW"/>
</dbReference>
<feature type="active site" evidence="12 14">
    <location>
        <position position="1067"/>
    </location>
</feature>
<dbReference type="PIRSF" id="PIRSF037404">
    <property type="entry name" value="DNMT1"/>
    <property type="match status" value="1"/>
</dbReference>
<dbReference type="InterPro" id="IPR001525">
    <property type="entry name" value="C5_MeTfrase"/>
</dbReference>
<dbReference type="EMBL" id="AJ495846">
    <property type="protein sequence ID" value="CAD43077.1"/>
    <property type="status" value="JOINED"/>
    <property type="molecule type" value="Genomic_DNA"/>
</dbReference>
<dbReference type="InterPro" id="IPR043151">
    <property type="entry name" value="BAH_sf"/>
</dbReference>
<gene>
    <name evidence="21" type="primary">dnmt1</name>
</gene>
<evidence type="ECO:0000256" key="16">
    <source>
        <dbReference type="RuleBase" id="RU000417"/>
    </source>
</evidence>
<feature type="domain" description="BAH" evidence="18">
    <location>
        <begin position="816"/>
        <end position="938"/>
    </location>
</feature>
<dbReference type="InterPro" id="IPR022702">
    <property type="entry name" value="Cytosine_MeTrfase1_RFD"/>
</dbReference>
<dbReference type="EMBL" id="AJ495845">
    <property type="protein sequence ID" value="CAD43077.1"/>
    <property type="status" value="JOINED"/>
    <property type="molecule type" value="Genomic_DNA"/>
</dbReference>
<dbReference type="PANTHER" id="PTHR10629:SF52">
    <property type="entry name" value="DNA (CYTOSINE-5)-METHYLTRANSFERASE 1"/>
    <property type="match status" value="1"/>
</dbReference>
<reference evidence="21" key="1">
    <citation type="journal article" date="2003" name="Gene">
        <title>Structural organization of the sea urchin DNA (cytosine-5)-methyltransferase gene and characterization of five alternative spliced transcripts.</title>
        <authorList>
            <person name="Aniello F."/>
            <person name="Villano G."/>
            <person name="Corrado M."/>
            <person name="Locascio A."/>
            <person name="Russo M.T."/>
            <person name="D'Aniello S."/>
            <person name="Fucci L."/>
            <person name="Branno M."/>
        </authorList>
    </citation>
    <scope>NUCLEOTIDE SEQUENCE</scope>
</reference>
<dbReference type="EMBL" id="AJ495855">
    <property type="protein sequence ID" value="CAD43077.1"/>
    <property type="status" value="JOINED"/>
    <property type="molecule type" value="Genomic_DNA"/>
</dbReference>
<name>Q8IAJ6_PARLI</name>
<keyword evidence="5" id="KW-0479">Metal-binding</keyword>
<evidence type="ECO:0000256" key="8">
    <source>
        <dbReference type="ARBA" id="ARBA00022833"/>
    </source>
</evidence>
<evidence type="ECO:0000256" key="2">
    <source>
        <dbReference type="ARBA" id="ARBA00022603"/>
    </source>
</evidence>
<dbReference type="PANTHER" id="PTHR10629">
    <property type="entry name" value="CYTOSINE-SPECIFIC METHYLTRANSFERASE"/>
    <property type="match status" value="1"/>
</dbReference>
<evidence type="ECO:0000256" key="12">
    <source>
        <dbReference type="PIRSR" id="PIRSR037404-1"/>
    </source>
</evidence>
<keyword evidence="8" id="KW-0862">Zinc</keyword>
<keyword evidence="4 11" id="KW-0949">S-adenosyl-L-methionine</keyword>
<dbReference type="EMBL" id="AJ496187">
    <property type="protein sequence ID" value="CAD43077.1"/>
    <property type="status" value="JOINED"/>
    <property type="molecule type" value="Genomic_DNA"/>
</dbReference>
<evidence type="ECO:0000256" key="15">
    <source>
        <dbReference type="RuleBase" id="RU000416"/>
    </source>
</evidence>
<dbReference type="Pfam" id="PF06464">
    <property type="entry name" value="DMAP_binding"/>
    <property type="match status" value="1"/>
</dbReference>
<dbReference type="PROSITE" id="PS00095">
    <property type="entry name" value="C5_MTASE_2"/>
    <property type="match status" value="1"/>
</dbReference>
<feature type="compositionally biased region" description="Basic and acidic residues" evidence="17">
    <location>
        <begin position="94"/>
        <end position="110"/>
    </location>
</feature>
<dbReference type="InterPro" id="IPR050390">
    <property type="entry name" value="C5-Methyltransferase"/>
</dbReference>
<dbReference type="PROSITE" id="PS00094">
    <property type="entry name" value="C5_MTASE_1"/>
    <property type="match status" value="1"/>
</dbReference>
<dbReference type="Gene3D" id="3.40.50.150">
    <property type="entry name" value="Vaccinia Virus protein VP39"/>
    <property type="match status" value="1"/>
</dbReference>
<dbReference type="SMART" id="SM00439">
    <property type="entry name" value="BAH"/>
    <property type="match status" value="1"/>
</dbReference>
<feature type="compositionally biased region" description="Basic and acidic residues" evidence="17">
    <location>
        <begin position="194"/>
        <end position="213"/>
    </location>
</feature>
<dbReference type="GO" id="GO:0005634">
    <property type="term" value="C:nucleus"/>
    <property type="evidence" value="ECO:0007669"/>
    <property type="project" value="UniProtKB-SubCell"/>
</dbReference>
<comment type="similarity">
    <text evidence="11 14 15">Belongs to the class I-like SAM-binding methyltransferase superfamily. C5-methyltransferase family.</text>
</comment>
<accession>Q8IAJ6</accession>
<sequence length="1461" mass="163757">MPSKTICDQVIPPNVRDRVQELDGDLNDGLITEKGYVKKKSKILFEHLSPDIQTKLKGLEDEVKDEELTEKGYLSKVQSILAKFIETCSPVNGDSKEEASSNGKGDEKTESAIANGSTSNGSNTNGSSGSSKANGHANGGHVESSSQEETGTSQSEEEMDMDTPTSGKGSKKKKKKSKGSSGGGDAGKGRKRKVLGDDERDGVEKKEGEKKDVEGEEGEEAKEESATPDAKTLRTSKRKRSPKVDAKQPSIMSMFTKKPAKKEEEKMEESLSMEVDKKEMENGDDGNQEEEEPSGPVGKRIKKEEEEEEKAKDEPMSPSRDLRHKANQETAENKQPPLRCKECRQLLDDPDLKIFPGDPEDAREEYITLTDPRLSLLTGDEGDAMSYDERLQHKITNFCVYDKSTHICAFDRGMIEKNKELYFSGYVKPIYDDNPSTEGGIPTKRIGPINEWYTTGFDGGHKALIGFSTAFAEYIVMSPSEEYKPFWTAVQEKIYMSKILIEFLQNNVDPVYEDLLTQVETTVPPEGCNRFTEDSLLRHAQFVVEQVESYDDAADRDEVLLITMPCMRDLIKLAGVTLGNRRAARKRAAVKKDKKPVFTMATVTPLVSHIFDAIFKDQIADEMKAAASERKKRCGVCEICQAPDCGKCTACKDMIKFGGSGKAKQACKDRRCPNMAIQEADENDIDEMDNSSNKENKDDGKTFFYQKWYDPELARFEDYEVLMAPYDIPAHRFCSCCLNNERAQEKETARPGAKLEDQDDSSKVLYSSCHYKGNEFQIGDGVYLLPEAFSFNIKQKIVTKKPVSKKDVDEDLYPENYRKSSEYVKGSNLECPEPFRVGKIISIYTTKSSSTVRLRVNKMYRPEDTHKGRTAAYQADLNVLYWSEEEAVTELEVVQGKCSVVCAEDLNVSTTEYSAGGPHKFYFREAYDSERKCFEDPPSKSRSTRMKGKGKGKGKGKAKGKMAVEKEEEKESTETPFNKLKCLDVFAGCGGLSEGFHQAGICESSWAIEKEEPAAQAYRLNNPGSTVFSDDCNELLRLVMQGEKTSRTGQKLPQKGDVELLCGGPPCQGFSGMNRFNSREYSKFKNSLISSYLSYCDYYRPRFFLLENVRNFVSYKKNMVLKLALRCLIRMGYQCTFGILQAGQYGVPQTRRRAIILAAAPGEKLPFYPEPLHVFSTRACSLSVMIGEKKIESNNQWCLSAPYRTITVRDSMSDLPTINNGAQKLEISYDGEPQSDFQKKIRGNQYQPILSDHICKDMSSLVAARMKHIPLAPGSDWRDLPNIPVTLKDGTTCRKLRYTHRDKKNGKSSTGALRGVCSCAEGDACDPSDRQFSTLIPWCLPHTGNWHNNWAGLYGRLEWDGFFSTTVTNPEPMGKQGRVLHPEQHRVVSVRECARSQGFPDTYRFFGSILDKHRQIGNAVPPPMAAAIGMEIKVCLQTKTKKDQERAALEPVKEETEESMD</sequence>
<feature type="region of interest" description="Disordered" evidence="17">
    <location>
        <begin position="86"/>
        <end position="337"/>
    </location>
</feature>
<organism evidence="21">
    <name type="scientific">Paracentrotus lividus</name>
    <name type="common">Common sea urchin</name>
    <dbReference type="NCBI Taxonomy" id="7656"/>
    <lineage>
        <taxon>Eukaryota</taxon>
        <taxon>Metazoa</taxon>
        <taxon>Echinodermata</taxon>
        <taxon>Eleutherozoa</taxon>
        <taxon>Echinozoa</taxon>
        <taxon>Echinoidea</taxon>
        <taxon>Euechinoidea</taxon>
        <taxon>Echinacea</taxon>
        <taxon>Camarodonta</taxon>
        <taxon>Echinidea</taxon>
        <taxon>Echinidae</taxon>
        <taxon>Paracentrotus</taxon>
    </lineage>
</organism>
<dbReference type="EMBL" id="AJ495853">
    <property type="protein sequence ID" value="CAD43077.1"/>
    <property type="status" value="JOINED"/>
    <property type="molecule type" value="Genomic_DNA"/>
</dbReference>
<dbReference type="GO" id="GO:0032259">
    <property type="term" value="P:methylation"/>
    <property type="evidence" value="ECO:0007669"/>
    <property type="project" value="UniProtKB-KW"/>
</dbReference>
<dbReference type="GO" id="GO:0044027">
    <property type="term" value="P:negative regulation of gene expression via chromosomal CpG island methylation"/>
    <property type="evidence" value="ECO:0007669"/>
    <property type="project" value="TreeGrafter"/>
</dbReference>
<dbReference type="Pfam" id="PF12047">
    <property type="entry name" value="DNMT1-RFD"/>
    <property type="match status" value="1"/>
</dbReference>
<feature type="region of interest" description="Disordered" evidence="17">
    <location>
        <begin position="1442"/>
        <end position="1461"/>
    </location>
</feature>
<evidence type="ECO:0000256" key="13">
    <source>
        <dbReference type="PROSITE-ProRule" id="PRU00509"/>
    </source>
</evidence>
<keyword evidence="7 13" id="KW-0863">Zinc-finger</keyword>
<feature type="domain" description="CXXC-type" evidence="19">
    <location>
        <begin position="627"/>
        <end position="673"/>
    </location>
</feature>
<dbReference type="FunFam" id="1.10.10.2230:FF:000001">
    <property type="entry name" value="DNA (cytosine-5)-methyltransferase"/>
    <property type="match status" value="1"/>
</dbReference>
<dbReference type="Pfam" id="PF01426">
    <property type="entry name" value="BAH"/>
    <property type="match status" value="1"/>
</dbReference>
<dbReference type="EMBL" id="AJ495850">
    <property type="protein sequence ID" value="CAD43077.1"/>
    <property type="status" value="JOINED"/>
    <property type="molecule type" value="Genomic_DNA"/>
</dbReference>
<dbReference type="NCBIfam" id="TIGR00675">
    <property type="entry name" value="dcm"/>
    <property type="match status" value="1"/>
</dbReference>
<dbReference type="Gene3D" id="3.90.120.10">
    <property type="entry name" value="DNA Methylase, subunit A, domain 2"/>
    <property type="match status" value="1"/>
</dbReference>
<evidence type="ECO:0000256" key="10">
    <source>
        <dbReference type="ARBA" id="ARBA00023242"/>
    </source>
</evidence>
<feature type="region of interest" description="Disordered" evidence="17">
    <location>
        <begin position="678"/>
        <end position="698"/>
    </location>
</feature>
<comment type="subcellular location">
    <subcellularLocation>
        <location evidence="1 11">Nucleus</location>
    </subcellularLocation>
</comment>
<evidence type="ECO:0000256" key="17">
    <source>
        <dbReference type="SAM" id="MobiDB-lite"/>
    </source>
</evidence>
<evidence type="ECO:0000256" key="1">
    <source>
        <dbReference type="ARBA" id="ARBA00004123"/>
    </source>
</evidence>
<feature type="compositionally biased region" description="Acidic residues" evidence="17">
    <location>
        <begin position="679"/>
        <end position="689"/>
    </location>
</feature>
<keyword evidence="3 11" id="KW-0808">Transferase</keyword>
<dbReference type="Gene3D" id="2.30.30.490">
    <property type="match status" value="1"/>
</dbReference>
<dbReference type="InterPro" id="IPR029063">
    <property type="entry name" value="SAM-dependent_MTases_sf"/>
</dbReference>
<evidence type="ECO:0000259" key="18">
    <source>
        <dbReference type="PROSITE" id="PS51038"/>
    </source>
</evidence>
<evidence type="ECO:0000256" key="5">
    <source>
        <dbReference type="ARBA" id="ARBA00022723"/>
    </source>
</evidence>
<feature type="compositionally biased region" description="Acidic residues" evidence="17">
    <location>
        <begin position="282"/>
        <end position="293"/>
    </location>
</feature>
<dbReference type="InterPro" id="IPR031303">
    <property type="entry name" value="C5_meth_CS"/>
</dbReference>
<dbReference type="InterPro" id="IPR001025">
    <property type="entry name" value="BAH_dom"/>
</dbReference>
<dbReference type="SMART" id="SM01137">
    <property type="entry name" value="DMAP_binding"/>
    <property type="match status" value="1"/>
</dbReference>
<feature type="compositionally biased region" description="Basic residues" evidence="17">
    <location>
        <begin position="942"/>
        <end position="960"/>
    </location>
</feature>
<dbReference type="EMBL" id="AJ495848">
    <property type="protein sequence ID" value="CAD43077.1"/>
    <property type="status" value="JOINED"/>
    <property type="molecule type" value="Genomic_DNA"/>
</dbReference>
<feature type="compositionally biased region" description="Basic and acidic residues" evidence="17">
    <location>
        <begin position="962"/>
        <end position="971"/>
    </location>
</feature>
<protein>
    <recommendedName>
        <fullName evidence="11">DNA (cytosine-5)-methyltransferase</fullName>
        <ecNumber evidence="11">2.1.1.37</ecNumber>
    </recommendedName>
</protein>
<dbReference type="EMBL" id="AJ495852">
    <property type="protein sequence ID" value="CAD43077.1"/>
    <property type="status" value="JOINED"/>
    <property type="molecule type" value="Genomic_DNA"/>
</dbReference>
<dbReference type="FunFam" id="3.40.50.150:FF:000036">
    <property type="entry name" value="DNA (cytosine-5)-methyltransferase"/>
    <property type="match status" value="1"/>
</dbReference>
<feature type="compositionally biased region" description="Basic and acidic residues" evidence="17">
    <location>
        <begin position="309"/>
        <end position="327"/>
    </location>
</feature>
<dbReference type="PROSITE" id="PS51912">
    <property type="entry name" value="DMAP1_BIND"/>
    <property type="match status" value="1"/>
</dbReference>
<dbReference type="InterPro" id="IPR010506">
    <property type="entry name" value="DMAP1-bd"/>
</dbReference>
<evidence type="ECO:0000259" key="20">
    <source>
        <dbReference type="PROSITE" id="PS51912"/>
    </source>
</evidence>
<evidence type="ECO:0000259" key="19">
    <source>
        <dbReference type="PROSITE" id="PS51058"/>
    </source>
</evidence>
<feature type="compositionally biased region" description="Basic residues" evidence="17">
    <location>
        <begin position="169"/>
        <end position="178"/>
    </location>
</feature>
<dbReference type="Gene3D" id="1.10.10.2230">
    <property type="match status" value="1"/>
</dbReference>
<evidence type="ECO:0000256" key="9">
    <source>
        <dbReference type="ARBA" id="ARBA00023125"/>
    </source>
</evidence>
<comment type="catalytic activity">
    <reaction evidence="11 16">
        <text>a 2'-deoxycytidine in DNA + S-adenosyl-L-methionine = a 5-methyl-2'-deoxycytidine in DNA + S-adenosyl-L-homocysteine + H(+)</text>
        <dbReference type="Rhea" id="RHEA:13681"/>
        <dbReference type="Rhea" id="RHEA-COMP:11369"/>
        <dbReference type="Rhea" id="RHEA-COMP:11370"/>
        <dbReference type="ChEBI" id="CHEBI:15378"/>
        <dbReference type="ChEBI" id="CHEBI:57856"/>
        <dbReference type="ChEBI" id="CHEBI:59789"/>
        <dbReference type="ChEBI" id="CHEBI:85452"/>
        <dbReference type="ChEBI" id="CHEBI:85454"/>
        <dbReference type="EC" id="2.1.1.37"/>
    </reaction>
</comment>
<keyword evidence="10 11" id="KW-0539">Nucleus</keyword>
<dbReference type="PROSITE" id="PS51038">
    <property type="entry name" value="BAH"/>
    <property type="match status" value="1"/>
</dbReference>
<dbReference type="EMBL" id="AJ495847">
    <property type="protein sequence ID" value="CAD43077.1"/>
    <property type="status" value="JOINED"/>
    <property type="molecule type" value="Genomic_DNA"/>
</dbReference>
<dbReference type="InterPro" id="IPR018117">
    <property type="entry name" value="C5_DNA_meth_AS"/>
</dbReference>
<dbReference type="SUPFAM" id="SSF53335">
    <property type="entry name" value="S-adenosyl-L-methionine-dependent methyltransferases"/>
    <property type="match status" value="1"/>
</dbReference>
<dbReference type="GO" id="GO:0003886">
    <property type="term" value="F:DNA (cytosine-5-)-methyltransferase activity"/>
    <property type="evidence" value="ECO:0007669"/>
    <property type="project" value="UniProtKB-UniRule"/>
</dbReference>
<keyword evidence="2 11" id="KW-0489">Methyltransferase</keyword>
<evidence type="ECO:0000256" key="3">
    <source>
        <dbReference type="ARBA" id="ARBA00022679"/>
    </source>
</evidence>
<dbReference type="Pfam" id="PF00145">
    <property type="entry name" value="DNA_methylase"/>
    <property type="match status" value="1"/>
</dbReference>